<dbReference type="PANTHER" id="PTHR11766:SF0">
    <property type="entry name" value="TYROSINE--TRNA LIGASE, MITOCHONDRIAL"/>
    <property type="match status" value="1"/>
</dbReference>
<dbReference type="GO" id="GO:0005739">
    <property type="term" value="C:mitochondrion"/>
    <property type="evidence" value="ECO:0007669"/>
    <property type="project" value="TreeGrafter"/>
</dbReference>
<keyword evidence="13" id="KW-1133">Transmembrane helix</keyword>
<feature type="compositionally biased region" description="Gly residues" evidence="12">
    <location>
        <begin position="218"/>
        <end position="238"/>
    </location>
</feature>
<dbReference type="InterPro" id="IPR014729">
    <property type="entry name" value="Rossmann-like_a/b/a_fold"/>
</dbReference>
<dbReference type="Pfam" id="PF00579">
    <property type="entry name" value="tRNA-synt_1b"/>
    <property type="match status" value="1"/>
</dbReference>
<evidence type="ECO:0000256" key="3">
    <source>
        <dbReference type="ARBA" id="ARBA00022741"/>
    </source>
</evidence>
<feature type="compositionally biased region" description="Polar residues" evidence="12">
    <location>
        <begin position="484"/>
        <end position="497"/>
    </location>
</feature>
<evidence type="ECO:0000313" key="15">
    <source>
        <dbReference type="EMBL" id="KAK4303645.1"/>
    </source>
</evidence>
<keyword evidence="2 11" id="KW-0436">Ligase</keyword>
<comment type="caution">
    <text evidence="15">The sequence shown here is derived from an EMBL/GenBank/DDBJ whole genome shotgun (WGS) entry which is preliminary data.</text>
</comment>
<feature type="compositionally biased region" description="Polar residues" evidence="12">
    <location>
        <begin position="836"/>
        <end position="854"/>
    </location>
</feature>
<feature type="compositionally biased region" description="Low complexity" evidence="12">
    <location>
        <begin position="769"/>
        <end position="782"/>
    </location>
</feature>
<feature type="region of interest" description="Disordered" evidence="12">
    <location>
        <begin position="338"/>
        <end position="573"/>
    </location>
</feature>
<dbReference type="InterPro" id="IPR024088">
    <property type="entry name" value="Tyr-tRNA-ligase_bac-type"/>
</dbReference>
<accession>A0AAE1P7P4</accession>
<dbReference type="InterPro" id="IPR002307">
    <property type="entry name" value="Tyr-tRNA-ligase"/>
</dbReference>
<dbReference type="FunFam" id="3.40.50.620:FF:000107">
    <property type="entry name" value="Tyrosine--tRNA ligase"/>
    <property type="match status" value="1"/>
</dbReference>
<dbReference type="PROSITE" id="PS00178">
    <property type="entry name" value="AA_TRNA_LIGASE_I"/>
    <property type="match status" value="1"/>
</dbReference>
<dbReference type="InterPro" id="IPR002305">
    <property type="entry name" value="aa-tRNA-synth_Ic"/>
</dbReference>
<feature type="compositionally biased region" description="Polar residues" evidence="12">
    <location>
        <begin position="558"/>
        <end position="573"/>
    </location>
</feature>
<feature type="compositionally biased region" description="Low complexity" evidence="12">
    <location>
        <begin position="824"/>
        <end position="835"/>
    </location>
</feature>
<dbReference type="Proteomes" id="UP001292094">
    <property type="component" value="Unassembled WGS sequence"/>
</dbReference>
<feature type="compositionally biased region" description="Low complexity" evidence="12">
    <location>
        <begin position="401"/>
        <end position="411"/>
    </location>
</feature>
<dbReference type="InterPro" id="IPR054608">
    <property type="entry name" value="SYY-like_C"/>
</dbReference>
<feature type="compositionally biased region" description="Low complexity" evidence="12">
    <location>
        <begin position="865"/>
        <end position="879"/>
    </location>
</feature>
<dbReference type="PANTHER" id="PTHR11766">
    <property type="entry name" value="TYROSYL-TRNA SYNTHETASE"/>
    <property type="match status" value="1"/>
</dbReference>
<feature type="region of interest" description="Disordered" evidence="12">
    <location>
        <begin position="763"/>
        <end position="880"/>
    </location>
</feature>
<dbReference type="Gene3D" id="3.40.50.620">
    <property type="entry name" value="HUPs"/>
    <property type="match status" value="1"/>
</dbReference>
<dbReference type="InterPro" id="IPR001412">
    <property type="entry name" value="aa-tRNA-synth_I_CS"/>
</dbReference>
<feature type="compositionally biased region" description="Basic and acidic residues" evidence="12">
    <location>
        <begin position="499"/>
        <end position="509"/>
    </location>
</feature>
<dbReference type="Gene3D" id="3.10.290.10">
    <property type="entry name" value="RNA-binding S4 domain"/>
    <property type="match status" value="1"/>
</dbReference>
<dbReference type="GO" id="GO:0004831">
    <property type="term" value="F:tyrosine-tRNA ligase activity"/>
    <property type="evidence" value="ECO:0007669"/>
    <property type="project" value="UniProtKB-EC"/>
</dbReference>
<feature type="compositionally biased region" description="Low complexity" evidence="12">
    <location>
        <begin position="297"/>
        <end position="308"/>
    </location>
</feature>
<evidence type="ECO:0000256" key="5">
    <source>
        <dbReference type="ARBA" id="ARBA00022884"/>
    </source>
</evidence>
<dbReference type="PROSITE" id="PS50889">
    <property type="entry name" value="S4"/>
    <property type="match status" value="1"/>
</dbReference>
<evidence type="ECO:0000259" key="14">
    <source>
        <dbReference type="Pfam" id="PF22421"/>
    </source>
</evidence>
<feature type="compositionally biased region" description="Low complexity" evidence="12">
    <location>
        <begin position="186"/>
        <end position="196"/>
    </location>
</feature>
<dbReference type="GO" id="GO:0005524">
    <property type="term" value="F:ATP binding"/>
    <property type="evidence" value="ECO:0007669"/>
    <property type="project" value="UniProtKB-KW"/>
</dbReference>
<organism evidence="15 16">
    <name type="scientific">Petrolisthes manimaculis</name>
    <dbReference type="NCBI Taxonomy" id="1843537"/>
    <lineage>
        <taxon>Eukaryota</taxon>
        <taxon>Metazoa</taxon>
        <taxon>Ecdysozoa</taxon>
        <taxon>Arthropoda</taxon>
        <taxon>Crustacea</taxon>
        <taxon>Multicrustacea</taxon>
        <taxon>Malacostraca</taxon>
        <taxon>Eumalacostraca</taxon>
        <taxon>Eucarida</taxon>
        <taxon>Decapoda</taxon>
        <taxon>Pleocyemata</taxon>
        <taxon>Anomura</taxon>
        <taxon>Galatheoidea</taxon>
        <taxon>Porcellanidae</taxon>
        <taxon>Petrolisthes</taxon>
    </lineage>
</organism>
<evidence type="ECO:0000256" key="6">
    <source>
        <dbReference type="ARBA" id="ARBA00022917"/>
    </source>
</evidence>
<feature type="compositionally biased region" description="Basic and acidic residues" evidence="12">
    <location>
        <begin position="517"/>
        <end position="530"/>
    </location>
</feature>
<feature type="compositionally biased region" description="Gly residues" evidence="12">
    <location>
        <begin position="429"/>
        <end position="443"/>
    </location>
</feature>
<evidence type="ECO:0000256" key="12">
    <source>
        <dbReference type="SAM" id="MobiDB-lite"/>
    </source>
</evidence>
<evidence type="ECO:0000256" key="11">
    <source>
        <dbReference type="RuleBase" id="RU361234"/>
    </source>
</evidence>
<dbReference type="PRINTS" id="PR01040">
    <property type="entry name" value="TRNASYNTHTYR"/>
</dbReference>
<evidence type="ECO:0000256" key="13">
    <source>
        <dbReference type="SAM" id="Phobius"/>
    </source>
</evidence>
<evidence type="ECO:0000256" key="1">
    <source>
        <dbReference type="ARBA" id="ARBA00013160"/>
    </source>
</evidence>
<feature type="compositionally biased region" description="Low complexity" evidence="12">
    <location>
        <begin position="531"/>
        <end position="546"/>
    </location>
</feature>
<feature type="region of interest" description="Disordered" evidence="12">
    <location>
        <begin position="638"/>
        <end position="750"/>
    </location>
</feature>
<dbReference type="EC" id="6.1.1.1" evidence="1 11"/>
<keyword evidence="16" id="KW-1185">Reference proteome</keyword>
<proteinExistence type="inferred from homology"/>
<feature type="compositionally biased region" description="Low complexity" evidence="12">
    <location>
        <begin position="338"/>
        <end position="348"/>
    </location>
</feature>
<dbReference type="FunFam" id="1.10.240.10:FF:000001">
    <property type="entry name" value="Tyrosine--tRNA ligase"/>
    <property type="match status" value="1"/>
</dbReference>
<keyword evidence="13" id="KW-0812">Transmembrane</keyword>
<dbReference type="Pfam" id="PF22421">
    <property type="entry name" value="SYY_C-terminal"/>
    <property type="match status" value="1"/>
</dbReference>
<feature type="transmembrane region" description="Helical" evidence="13">
    <location>
        <begin position="36"/>
        <end position="55"/>
    </location>
</feature>
<keyword evidence="7 11" id="KW-0030">Aminoacyl-tRNA synthetase</keyword>
<dbReference type="EMBL" id="JAWZYT010002551">
    <property type="protein sequence ID" value="KAK4303645.1"/>
    <property type="molecule type" value="Genomic_DNA"/>
</dbReference>
<keyword evidence="5 10" id="KW-0694">RNA-binding</keyword>
<gene>
    <name evidence="15" type="ORF">Pmani_024354</name>
</gene>
<feature type="compositionally biased region" description="Low complexity" evidence="12">
    <location>
        <begin position="459"/>
        <end position="475"/>
    </location>
</feature>
<reference evidence="15" key="1">
    <citation type="submission" date="2023-11" db="EMBL/GenBank/DDBJ databases">
        <title>Genome assemblies of two species of porcelain crab, Petrolisthes cinctipes and Petrolisthes manimaculis (Anomura: Porcellanidae).</title>
        <authorList>
            <person name="Angst P."/>
        </authorList>
    </citation>
    <scope>NUCLEOTIDE SEQUENCE</scope>
    <source>
        <strain evidence="15">PB745_02</strain>
        <tissue evidence="15">Gill</tissue>
    </source>
</reference>
<comment type="catalytic activity">
    <reaction evidence="9 11">
        <text>tRNA(Tyr) + L-tyrosine + ATP = L-tyrosyl-tRNA(Tyr) + AMP + diphosphate + H(+)</text>
        <dbReference type="Rhea" id="RHEA:10220"/>
        <dbReference type="Rhea" id="RHEA-COMP:9706"/>
        <dbReference type="Rhea" id="RHEA-COMP:9707"/>
        <dbReference type="ChEBI" id="CHEBI:15378"/>
        <dbReference type="ChEBI" id="CHEBI:30616"/>
        <dbReference type="ChEBI" id="CHEBI:33019"/>
        <dbReference type="ChEBI" id="CHEBI:58315"/>
        <dbReference type="ChEBI" id="CHEBI:78442"/>
        <dbReference type="ChEBI" id="CHEBI:78536"/>
        <dbReference type="ChEBI" id="CHEBI:456215"/>
        <dbReference type="EC" id="6.1.1.1"/>
    </reaction>
</comment>
<evidence type="ECO:0000256" key="4">
    <source>
        <dbReference type="ARBA" id="ARBA00022840"/>
    </source>
</evidence>
<dbReference type="GO" id="GO:0006437">
    <property type="term" value="P:tyrosyl-tRNA aminoacylation"/>
    <property type="evidence" value="ECO:0007669"/>
    <property type="project" value="InterPro"/>
</dbReference>
<keyword evidence="4 11" id="KW-0067">ATP-binding</keyword>
<feature type="compositionally biased region" description="Low complexity" evidence="12">
    <location>
        <begin position="239"/>
        <end position="255"/>
    </location>
</feature>
<keyword evidence="6 11" id="KW-0648">Protein biosynthesis</keyword>
<sequence length="1315" mass="143650">MEQQQEEEVLLEMKRYFDKQRELEEFYSTYDVWTGIRTAITLALFFIFTVTLILYKSKCKPRRKYELYPSLEDMPGRPLDYCDYWCSSNEGKCTHTHQASSVCVGVGGGEGVGVGVGVCYRVDTVGSAPLPTQHSLDSHSSLNNSFRVKSLPGSVMRINSSRNSSFERDETVRSEYLSVPGVRLQSTGSSSDGYSSVHEYQPTHDQHHNHTPMALLGVPGGGGGGGMMGGGRKGGGGSSVRSVLSDSSSSNCNEHNLNHHHHHHQHSHHQHQQHNGYFSSLAIPGGGGQRRRHGNRRVSSVASSSLDSPEFDDDRSIGSDSVFMEDLSSLVESSCCFSSRSESMDSPSPTMFPVAGSPTPTPTPMPSSPHPGSSPTPHPASPSSPSPQPPSPCPGFPSSPRPSLSSPSTRQSQKRKVQSYRLGINPTTGIGGGGVGGAGGVGVGVTPIHAPSSPVPPRAQQTLNSLLQANSLLQTKDNIPSLRRCNSAQGPTKQTSISGDDRNSRDRDSSGTQAGFKRSDSEQVQVRRSDSTSGPQRQSSESSSGSDDATLRGLRPNGRSNGRSASRTLRRQYSQCLPVSPTLLEVPMSYASLPTYVEEGDDGNTDFDFFDDLLLFPVAPPPSPFRAGHALYMHSTPSPSPYNHRVPYPYNREETTPSPSPLGRRIYREDTIPSPSPHRVPYDDATPSPSPHHRVPYPFNREDTTPSPSPLGHRVYHDDTMPSPSPHHRVHYPFNREDSTPSPYGLPPYIRLEDFDSHNSSRTSLNVLHPSGGPDSSSFHSSRTSLNVLHPSGGGGGPDSSAHSSRTSLNLLHPNGGGGGGPDSNSTSFHSSRTSLQPSVGPDSSTHSSRTSLNVLHPSGGGEGPDSSSASSFHSSRTSLVSPEERGLWADYFPNTNINHLSQTLTRHTNTIYAGFDPTADSLHVGNLLVLVALLHCQRAGHHTIALVGGGTGRVGDPSGRTTSRTPLTQTQLTHNTQHITHNIQHIFHNHNEYFNTQGASLHPLRVVNNLDWYQGVCILDFLEGVGNSLRVGDLLSRHSVHTRLSSQHGLSYTEFSYQALQAYDWLYLYDKYNCTIQIGGSDQMGNIYTGHYLIEKERDTQVTGLTLPLIKNKSGEKFGKSSGNCVWLSEKHTSPFELYQYFINTKDSEVEKLLLLFTFLPIEDIKNIMNKQRSEPEKRHAQTKLAENVTLLVHGISGLEAAQHTTMALYSPQHSHLLTHLTTQEMERLFTSITSLVLEPGISILELALKAGTFKDTYTARRIIEGGGFYINQSRVNNADLILIPHTHILLNGLTLLRVGKKKYYLVKWLNYSQ</sequence>
<dbReference type="SUPFAM" id="SSF55174">
    <property type="entry name" value="Alpha-L RNA-binding motif"/>
    <property type="match status" value="1"/>
</dbReference>
<evidence type="ECO:0000256" key="2">
    <source>
        <dbReference type="ARBA" id="ARBA00022598"/>
    </source>
</evidence>
<keyword evidence="3 11" id="KW-0547">Nucleotide-binding</keyword>
<dbReference type="NCBIfam" id="TIGR00234">
    <property type="entry name" value="tyrS"/>
    <property type="match status" value="1"/>
</dbReference>
<dbReference type="SUPFAM" id="SSF52374">
    <property type="entry name" value="Nucleotidylyl transferase"/>
    <property type="match status" value="1"/>
</dbReference>
<comment type="similarity">
    <text evidence="11">Belongs to the class-I aminoacyl-tRNA synthetase family.</text>
</comment>
<evidence type="ECO:0000256" key="10">
    <source>
        <dbReference type="PROSITE-ProRule" id="PRU00182"/>
    </source>
</evidence>
<feature type="domain" description="Tyrosine--tRNA ligase SYY-like C-terminal" evidence="14">
    <location>
        <begin position="1226"/>
        <end position="1308"/>
    </location>
</feature>
<dbReference type="GO" id="GO:0003723">
    <property type="term" value="F:RNA binding"/>
    <property type="evidence" value="ECO:0007669"/>
    <property type="project" value="UniProtKB-KW"/>
</dbReference>
<protein>
    <recommendedName>
        <fullName evidence="1 11">Tyrosine--tRNA ligase</fullName>
        <ecNumber evidence="1 11">6.1.1.1</ecNumber>
    </recommendedName>
    <alternativeName>
        <fullName evidence="8 11">Tyrosyl-tRNA synthetase</fullName>
    </alternativeName>
</protein>
<evidence type="ECO:0000313" key="16">
    <source>
        <dbReference type="Proteomes" id="UP001292094"/>
    </source>
</evidence>
<keyword evidence="13" id="KW-0472">Membrane</keyword>
<evidence type="ECO:0000256" key="9">
    <source>
        <dbReference type="ARBA" id="ARBA00048248"/>
    </source>
</evidence>
<evidence type="ECO:0000256" key="7">
    <source>
        <dbReference type="ARBA" id="ARBA00023146"/>
    </source>
</evidence>
<dbReference type="Gene3D" id="1.10.240.10">
    <property type="entry name" value="Tyrosyl-Transfer RNA Synthetase"/>
    <property type="match status" value="1"/>
</dbReference>
<name>A0AAE1P7P4_9EUCA</name>
<evidence type="ECO:0000256" key="8">
    <source>
        <dbReference type="ARBA" id="ARBA00033323"/>
    </source>
</evidence>
<feature type="compositionally biased region" description="Pro residues" evidence="12">
    <location>
        <begin position="359"/>
        <end position="400"/>
    </location>
</feature>
<feature type="compositionally biased region" description="Basic residues" evidence="12">
    <location>
        <begin position="258"/>
        <end position="272"/>
    </location>
</feature>
<dbReference type="CDD" id="cd00805">
    <property type="entry name" value="TyrRS_core"/>
    <property type="match status" value="1"/>
</dbReference>
<feature type="region of interest" description="Disordered" evidence="12">
    <location>
        <begin position="183"/>
        <end position="317"/>
    </location>
</feature>
<dbReference type="GO" id="GO:0005829">
    <property type="term" value="C:cytosol"/>
    <property type="evidence" value="ECO:0007669"/>
    <property type="project" value="TreeGrafter"/>
</dbReference>
<dbReference type="InterPro" id="IPR036986">
    <property type="entry name" value="S4_RNA-bd_sf"/>
</dbReference>